<dbReference type="Pfam" id="PF03909">
    <property type="entry name" value="BSD"/>
    <property type="match status" value="1"/>
</dbReference>
<gene>
    <name evidence="3" type="ORF">FNV43_RR26365</name>
</gene>
<sequence>MEDFWKKAKGFAEEAAKKSQSLTASAKISDLVSETAKKSMELAAEASKQADLLKTAALKQADQIKSLSSDILVIPPQLSSLSITNSSSSSSSFSEPSESELLKFGLTPDLIVFVKGLTSTTFQSFPIQDEVESDVPATASNVRKDLTEWQERHATLVLTTVKEISRLRYELCPRVMKEKRFWKIYFTLVSSYVAPCEKQYMEEVKLKEAEKMKDDNVKQTPTVGKADQSEKIENLKSNTSKSLSAEQDLDTFLLGDLEDSDGGPDDVADDGEESFGDDFDKIDNSDVEGENTEK</sequence>
<evidence type="ECO:0000313" key="3">
    <source>
        <dbReference type="EMBL" id="KAF3431634.1"/>
    </source>
</evidence>
<dbReference type="Proteomes" id="UP000796880">
    <property type="component" value="Unassembled WGS sequence"/>
</dbReference>
<feature type="compositionally biased region" description="Acidic residues" evidence="1">
    <location>
        <begin position="256"/>
        <end position="277"/>
    </location>
</feature>
<evidence type="ECO:0000313" key="4">
    <source>
        <dbReference type="Proteomes" id="UP000796880"/>
    </source>
</evidence>
<dbReference type="SUPFAM" id="SSF140383">
    <property type="entry name" value="BSD domain-like"/>
    <property type="match status" value="1"/>
</dbReference>
<proteinExistence type="predicted"/>
<keyword evidence="4" id="KW-1185">Reference proteome</keyword>
<comment type="caution">
    <text evidence="3">The sequence shown here is derived from an EMBL/GenBank/DDBJ whole genome shotgun (WGS) entry which is preliminary data.</text>
</comment>
<dbReference type="InterPro" id="IPR005607">
    <property type="entry name" value="BSD_dom"/>
</dbReference>
<feature type="compositionally biased region" description="Polar residues" evidence="1">
    <location>
        <begin position="235"/>
        <end position="245"/>
    </location>
</feature>
<dbReference type="PANTHER" id="PTHR31923:SF36">
    <property type="entry name" value="BSD DOMAIN-CONTAINING PROTEIN"/>
    <property type="match status" value="1"/>
</dbReference>
<accession>A0A8K0GMF3</accession>
<feature type="region of interest" description="Disordered" evidence="1">
    <location>
        <begin position="215"/>
        <end position="294"/>
    </location>
</feature>
<feature type="compositionally biased region" description="Acidic residues" evidence="1">
    <location>
        <begin position="285"/>
        <end position="294"/>
    </location>
</feature>
<dbReference type="InterPro" id="IPR035925">
    <property type="entry name" value="BSD_dom_sf"/>
</dbReference>
<dbReference type="EMBL" id="VOIH02000012">
    <property type="protein sequence ID" value="KAF3431634.1"/>
    <property type="molecule type" value="Genomic_DNA"/>
</dbReference>
<name>A0A8K0GMF3_9ROSA</name>
<protein>
    <recommendedName>
        <fullName evidence="2">BSD domain-containing protein</fullName>
    </recommendedName>
</protein>
<dbReference type="OrthoDB" id="47923at2759"/>
<evidence type="ECO:0000259" key="2">
    <source>
        <dbReference type="PROSITE" id="PS50858"/>
    </source>
</evidence>
<feature type="domain" description="BSD" evidence="2">
    <location>
        <begin position="141"/>
        <end position="193"/>
    </location>
</feature>
<dbReference type="AlphaFoldDB" id="A0A8K0GMF3"/>
<organism evidence="3 4">
    <name type="scientific">Rhamnella rubrinervis</name>
    <dbReference type="NCBI Taxonomy" id="2594499"/>
    <lineage>
        <taxon>Eukaryota</taxon>
        <taxon>Viridiplantae</taxon>
        <taxon>Streptophyta</taxon>
        <taxon>Embryophyta</taxon>
        <taxon>Tracheophyta</taxon>
        <taxon>Spermatophyta</taxon>
        <taxon>Magnoliopsida</taxon>
        <taxon>eudicotyledons</taxon>
        <taxon>Gunneridae</taxon>
        <taxon>Pentapetalae</taxon>
        <taxon>rosids</taxon>
        <taxon>fabids</taxon>
        <taxon>Rosales</taxon>
        <taxon>Rhamnaceae</taxon>
        <taxon>rhamnoid group</taxon>
        <taxon>Rhamneae</taxon>
        <taxon>Rhamnella</taxon>
    </lineage>
</organism>
<reference evidence="3" key="1">
    <citation type="submission" date="2020-03" db="EMBL/GenBank/DDBJ databases">
        <title>A high-quality chromosome-level genome assembly of a woody plant with both climbing and erect habits, Rhamnella rubrinervis.</title>
        <authorList>
            <person name="Lu Z."/>
            <person name="Yang Y."/>
            <person name="Zhu X."/>
            <person name="Sun Y."/>
        </authorList>
    </citation>
    <scope>NUCLEOTIDE SEQUENCE</scope>
    <source>
        <strain evidence="3">BYM</strain>
        <tissue evidence="3">Leaf</tissue>
    </source>
</reference>
<dbReference type="PANTHER" id="PTHR31923">
    <property type="entry name" value="BSD DOMAIN-CONTAINING PROTEIN"/>
    <property type="match status" value="1"/>
</dbReference>
<evidence type="ECO:0000256" key="1">
    <source>
        <dbReference type="SAM" id="MobiDB-lite"/>
    </source>
</evidence>
<dbReference type="Gene3D" id="1.10.3970.10">
    <property type="entry name" value="BSD domain"/>
    <property type="match status" value="1"/>
</dbReference>
<dbReference type="SMART" id="SM00751">
    <property type="entry name" value="BSD"/>
    <property type="match status" value="1"/>
</dbReference>
<dbReference type="PROSITE" id="PS50858">
    <property type="entry name" value="BSD"/>
    <property type="match status" value="1"/>
</dbReference>